<dbReference type="KEGG" id="mnt:21389640"/>
<reference evidence="4" key="1">
    <citation type="submission" date="2013-01" db="EMBL/GenBank/DDBJ databases">
        <title>Draft Genome Sequence of a Mulberry Tree, Morus notabilis C.K. Schneid.</title>
        <authorList>
            <person name="He N."/>
            <person name="Zhao S."/>
        </authorList>
    </citation>
    <scope>NUCLEOTIDE SEQUENCE</scope>
</reference>
<evidence type="ECO:0000313" key="3">
    <source>
        <dbReference type="EMBL" id="EXB23621.1"/>
    </source>
</evidence>
<dbReference type="PANTHER" id="PTHR34568:SF4">
    <property type="entry name" value="OS02G0638000 PROTEIN"/>
    <property type="match status" value="1"/>
</dbReference>
<feature type="domain" description="AT3G52170-like helix-turn-helix" evidence="2">
    <location>
        <begin position="54"/>
        <end position="102"/>
    </location>
</feature>
<dbReference type="Proteomes" id="UP000030645">
    <property type="component" value="Unassembled WGS sequence"/>
</dbReference>
<keyword evidence="4" id="KW-1185">Reference proteome</keyword>
<dbReference type="InterPro" id="IPR058942">
    <property type="entry name" value="AT3G52170-like"/>
</dbReference>
<organism evidence="3 4">
    <name type="scientific">Morus notabilis</name>
    <dbReference type="NCBI Taxonomy" id="981085"/>
    <lineage>
        <taxon>Eukaryota</taxon>
        <taxon>Viridiplantae</taxon>
        <taxon>Streptophyta</taxon>
        <taxon>Embryophyta</taxon>
        <taxon>Tracheophyta</taxon>
        <taxon>Spermatophyta</taxon>
        <taxon>Magnoliopsida</taxon>
        <taxon>eudicotyledons</taxon>
        <taxon>Gunneridae</taxon>
        <taxon>Pentapetalae</taxon>
        <taxon>rosids</taxon>
        <taxon>fabids</taxon>
        <taxon>Rosales</taxon>
        <taxon>Moraceae</taxon>
        <taxon>Moreae</taxon>
        <taxon>Morus</taxon>
    </lineage>
</organism>
<dbReference type="PANTHER" id="PTHR34568">
    <property type="entry name" value="RRM DOMAIN-CONTAINING PROTEIN"/>
    <property type="match status" value="1"/>
</dbReference>
<dbReference type="STRING" id="981085.W9QL49"/>
<dbReference type="AlphaFoldDB" id="W9QL49"/>
<dbReference type="EMBL" id="KE343325">
    <property type="protein sequence ID" value="EXB23621.1"/>
    <property type="molecule type" value="Genomic_DNA"/>
</dbReference>
<gene>
    <name evidence="3" type="ORF">L484_006203</name>
</gene>
<dbReference type="OrthoDB" id="1930826at2759"/>
<evidence type="ECO:0000259" key="2">
    <source>
        <dbReference type="Pfam" id="PF25896"/>
    </source>
</evidence>
<feature type="region of interest" description="Disordered" evidence="1">
    <location>
        <begin position="33"/>
        <end position="53"/>
    </location>
</feature>
<proteinExistence type="predicted"/>
<name>W9QL49_9ROSA</name>
<protein>
    <recommendedName>
        <fullName evidence="2">AT3G52170-like helix-turn-helix domain-containing protein</fullName>
    </recommendedName>
</protein>
<evidence type="ECO:0000256" key="1">
    <source>
        <dbReference type="SAM" id="MobiDB-lite"/>
    </source>
</evidence>
<accession>W9QL49</accession>
<evidence type="ECO:0000313" key="4">
    <source>
        <dbReference type="Proteomes" id="UP000030645"/>
    </source>
</evidence>
<dbReference type="Pfam" id="PF25896">
    <property type="entry name" value="HTH_AT3G52170"/>
    <property type="match status" value="1"/>
</dbReference>
<dbReference type="InterPro" id="IPR058941">
    <property type="entry name" value="HTH_AT3G52170-like"/>
</dbReference>
<dbReference type="eggNOG" id="ENOG502S4TR">
    <property type="taxonomic scope" value="Eukaryota"/>
</dbReference>
<sequence>MIIRTTSKLVCYSGRSGKSYAVAALAASANKSENESANKANGSEAPKIKAKKISRAQRRDMVEAFVLKYKAMNDGKLPYASNVAKEVGGSYYVVKQIFQELKSQFKTSSINNANQNKIGKKEINGAGQLSNAGEILTSRIPENSSVQNDIQIVVSNYVENNDASRKHTEAEIGFKYSSSSEKVSSKKVATVVST</sequence>